<dbReference type="GO" id="GO:0004672">
    <property type="term" value="F:protein kinase activity"/>
    <property type="evidence" value="ECO:0007669"/>
    <property type="project" value="InterPro"/>
</dbReference>
<keyword evidence="1" id="KW-0808">Transferase</keyword>
<dbReference type="SUPFAM" id="SSF56112">
    <property type="entry name" value="Protein kinase-like (PK-like)"/>
    <property type="match status" value="1"/>
</dbReference>
<feature type="compositionally biased region" description="Basic residues" evidence="6">
    <location>
        <begin position="1067"/>
        <end position="1081"/>
    </location>
</feature>
<gene>
    <name evidence="8" type="ORF">C2E20_3201</name>
</gene>
<dbReference type="PANTHER" id="PTHR38016">
    <property type="entry name" value="UNNAMED PRODUCT"/>
    <property type="match status" value="1"/>
</dbReference>
<dbReference type="PROSITE" id="PS50011">
    <property type="entry name" value="PROTEIN_KINASE_DOM"/>
    <property type="match status" value="1"/>
</dbReference>
<feature type="region of interest" description="Disordered" evidence="6">
    <location>
        <begin position="496"/>
        <end position="567"/>
    </location>
</feature>
<keyword evidence="2 5" id="KW-0547">Nucleotide-binding</keyword>
<feature type="domain" description="Protein kinase" evidence="7">
    <location>
        <begin position="602"/>
        <end position="846"/>
    </location>
</feature>
<dbReference type="Gene3D" id="1.10.510.10">
    <property type="entry name" value="Transferase(Phosphotransferase) domain 1"/>
    <property type="match status" value="1"/>
</dbReference>
<feature type="binding site" evidence="5">
    <location>
        <position position="630"/>
    </location>
    <ligand>
        <name>ATP</name>
        <dbReference type="ChEBI" id="CHEBI:30616"/>
    </ligand>
</feature>
<dbReference type="OrthoDB" id="1711006at2759"/>
<sequence length="1591" mass="164861">MTLNKTRQETLAGCAAACAALRGCSMVTWCPANSSVSCEMDALRTIEPPGTCYLLQQTALPSSPIMPVFAIGAGVATVAGAPLSPQLAGAPLRVGGYEGQVALNLFAAAEGTPIGILKAADSPVPANFSFNPSSTTYWCVGRVSVAAPPPPGPSAGFTPPLPQQHRADDITWSVLRRPHGALHTTSGGSTVIVAPHTFLPGTQVAGLAVGQRYDGCAARCVAYPDCHSFSWCPSSASGSCALGGLGVPSYPPGACVLLYEQSVVDSNGAGIAILAHGEGLTMLGGVPVVANPNLTVPGYQQHLGQSMLGAYDVPPDLCPGSMHLMQCRVVGSLQEIADVCSAHPNCSAFTWREVAKPGLPRGGTGNLKCGAPFDPRRISWNPGTILFVQDSVPLPQAAPLPCSALHEEEPCSDGPPAAREAAGGLGVGAIAGAALGAAAAAAAALAAAVWWRRRRRHARPPLLLKAHASMPSELPELQLAENRALAANGSRLVEVSSMSQVISTPRRRAGSSPSQRALAAAPAPAAPASLQAGRSGTDLVVHASSPEPPTPAAQAGPHTGSIGEQGQQGSREALVARLLAASPWLEEALVPEEAVTFMQASNGRPAVLGQGGFGAVFKVLLRGHTVCAAKILEWEGADHLQTMFVQEAAMMRRLLHPNIVQFMGICVAEQRGMLLQEYCAGRDLDVALDVRSRVTGGRLLDWNARGRRIAADIAAGMAYLHGCSVVHLDLKPHNILLTREWAAKIGDVGLARLFNRTHLSVGGQFGTFDYCAPEVLLGRGATPASDVFSYGVVLFQIATGERPRRGQLRELRAPQECPQAIADLQQRCVQEDPAQRPSAAEVHHMLRQADVQFARERMLPSPIAPSDSIRPHHHTAPPSNCHTGRMGRPGLVQNRPAPRRNVQAAGWLEDVMGRPKKPSGEASADVPPKAAADAAAATAEAPTASSAPAAASTHGEPAPAKPATVAASAATVAAPAAAAKPATVAASAAAAAAPAAAAPTVAAKPAAANPAAAPRAAAASPAATSFKAPAAPKKPAAATRRPASAGPAGTSFKVPVGAAAPAASAGKKVKGKKARGKAARKPKAERGDSPAATSFKVPEPSSGSESEGDEEADVAAEAAPQPAAGAAALAALGGGSRAVITLSPDAMTVNADGSLSISGAEATRLLAALAAAGVAPATRSSTSGSSSVPAVAPAMVPRESTEMEYLTARTASVQQHFETALGADDFIQRVEMALHGFGFNGGNSIAMVNLCRDEVTATLKQKVDAVFGASFSTNGLGGVLTCGAVGMGAGFSHSPVCSTTGKERYVFFSFPHISINSKGEVGPMSRPGRPGQSCACGALIKAHSEIREEGLVCNCKIPGVHDAVNPEYSILKQRIARRLRHEGETDESVKKLSLTDITKVAERTISDDLEFLISKSVDTSKADYAVITGVQIHNWAHSFEDDSPNMEYVAPTSTYVVVNGVKTHLDLLQVPPLTPRQIRLLHGGDHSVVCNTGGATVLHEEDAPYTYDNKDTRRDQRRRLERYVGLLREEGLEGLAAVPPPATWQQRIVTETPQRCARADNSTIIDRESAAKAAVELKEIQELLIKRAREA</sequence>
<dbReference type="STRING" id="554055.A0A2P6VI19"/>
<dbReference type="InterPro" id="IPR000719">
    <property type="entry name" value="Prot_kinase_dom"/>
</dbReference>
<keyword evidence="4 5" id="KW-0067">ATP-binding</keyword>
<feature type="compositionally biased region" description="Low complexity" evidence="6">
    <location>
        <begin position="511"/>
        <end position="532"/>
    </location>
</feature>
<dbReference type="Pfam" id="PF00069">
    <property type="entry name" value="Pkinase"/>
    <property type="match status" value="1"/>
</dbReference>
<dbReference type="Pfam" id="PF14295">
    <property type="entry name" value="PAN_4"/>
    <property type="match status" value="3"/>
</dbReference>
<evidence type="ECO:0000259" key="7">
    <source>
        <dbReference type="PROSITE" id="PS50011"/>
    </source>
</evidence>
<feature type="region of interest" description="Disordered" evidence="6">
    <location>
        <begin position="1021"/>
        <end position="1120"/>
    </location>
</feature>
<evidence type="ECO:0000256" key="4">
    <source>
        <dbReference type="ARBA" id="ARBA00022840"/>
    </source>
</evidence>
<evidence type="ECO:0000313" key="8">
    <source>
        <dbReference type="EMBL" id="PSC73739.1"/>
    </source>
</evidence>
<keyword evidence="9" id="KW-1185">Reference proteome</keyword>
<evidence type="ECO:0000256" key="6">
    <source>
        <dbReference type="SAM" id="MobiDB-lite"/>
    </source>
</evidence>
<dbReference type="InterPro" id="IPR003609">
    <property type="entry name" value="Pan_app"/>
</dbReference>
<dbReference type="Proteomes" id="UP000239649">
    <property type="component" value="Unassembled WGS sequence"/>
</dbReference>
<evidence type="ECO:0000256" key="2">
    <source>
        <dbReference type="ARBA" id="ARBA00022741"/>
    </source>
</evidence>
<dbReference type="PROSITE" id="PS00108">
    <property type="entry name" value="PROTEIN_KINASE_ST"/>
    <property type="match status" value="1"/>
</dbReference>
<feature type="compositionally biased region" description="Low complexity" evidence="6">
    <location>
        <begin position="921"/>
        <end position="962"/>
    </location>
</feature>
<feature type="compositionally biased region" description="Low complexity" evidence="6">
    <location>
        <begin position="1021"/>
        <end position="1066"/>
    </location>
</feature>
<protein>
    <submittedName>
        <fullName evidence="8">Low-CO2 inducible isoform A</fullName>
    </submittedName>
</protein>
<dbReference type="PROSITE" id="PS00107">
    <property type="entry name" value="PROTEIN_KINASE_ATP"/>
    <property type="match status" value="1"/>
</dbReference>
<comment type="caution">
    <text evidence="8">The sequence shown here is derived from an EMBL/GenBank/DDBJ whole genome shotgun (WGS) entry which is preliminary data.</text>
</comment>
<dbReference type="GO" id="GO:0005524">
    <property type="term" value="F:ATP binding"/>
    <property type="evidence" value="ECO:0007669"/>
    <property type="project" value="UniProtKB-UniRule"/>
</dbReference>
<accession>A0A2P6VI19</accession>
<evidence type="ECO:0000256" key="3">
    <source>
        <dbReference type="ARBA" id="ARBA00022777"/>
    </source>
</evidence>
<dbReference type="SMART" id="SM00220">
    <property type="entry name" value="S_TKc"/>
    <property type="match status" value="1"/>
</dbReference>
<dbReference type="InterPro" id="IPR011009">
    <property type="entry name" value="Kinase-like_dom_sf"/>
</dbReference>
<dbReference type="InterPro" id="IPR040703">
    <property type="entry name" value="LCIB/C_CA"/>
</dbReference>
<dbReference type="InterPro" id="IPR008271">
    <property type="entry name" value="Ser/Thr_kinase_AS"/>
</dbReference>
<dbReference type="EMBL" id="LHPF02000006">
    <property type="protein sequence ID" value="PSC73739.1"/>
    <property type="molecule type" value="Genomic_DNA"/>
</dbReference>
<evidence type="ECO:0000256" key="5">
    <source>
        <dbReference type="PROSITE-ProRule" id="PRU10141"/>
    </source>
</evidence>
<name>A0A2P6VI19_9CHLO</name>
<dbReference type="Pfam" id="PF18599">
    <property type="entry name" value="LCIB_C_CA"/>
    <property type="match status" value="1"/>
</dbReference>
<dbReference type="PANTHER" id="PTHR38016:SF1">
    <property type="entry name" value="LIMITING CO2-INDUCIBLE PROTEIN B_C BETA CARBONYIC ANHYDRASE DOMAIN-CONTAINING PROTEIN"/>
    <property type="match status" value="1"/>
</dbReference>
<feature type="region of interest" description="Disordered" evidence="6">
    <location>
        <begin position="861"/>
        <end position="962"/>
    </location>
</feature>
<evidence type="ECO:0000313" key="9">
    <source>
        <dbReference type="Proteomes" id="UP000239649"/>
    </source>
</evidence>
<organism evidence="8 9">
    <name type="scientific">Micractinium conductrix</name>
    <dbReference type="NCBI Taxonomy" id="554055"/>
    <lineage>
        <taxon>Eukaryota</taxon>
        <taxon>Viridiplantae</taxon>
        <taxon>Chlorophyta</taxon>
        <taxon>core chlorophytes</taxon>
        <taxon>Trebouxiophyceae</taxon>
        <taxon>Chlorellales</taxon>
        <taxon>Chlorellaceae</taxon>
        <taxon>Chlorella clade</taxon>
        <taxon>Micractinium</taxon>
    </lineage>
</organism>
<proteinExistence type="predicted"/>
<reference evidence="8 9" key="1">
    <citation type="journal article" date="2018" name="Plant J.">
        <title>Genome sequences of Chlorella sorokiniana UTEX 1602 and Micractinium conductrix SAG 241.80: implications to maltose excretion by a green alga.</title>
        <authorList>
            <person name="Arriola M.B."/>
            <person name="Velmurugan N."/>
            <person name="Zhang Y."/>
            <person name="Plunkett M.H."/>
            <person name="Hondzo H."/>
            <person name="Barney B.M."/>
        </authorList>
    </citation>
    <scope>NUCLEOTIDE SEQUENCE [LARGE SCALE GENOMIC DNA]</scope>
    <source>
        <strain evidence="8 9">SAG 241.80</strain>
    </source>
</reference>
<evidence type="ECO:0000256" key="1">
    <source>
        <dbReference type="ARBA" id="ARBA00022679"/>
    </source>
</evidence>
<dbReference type="InterPro" id="IPR017441">
    <property type="entry name" value="Protein_kinase_ATP_BS"/>
</dbReference>
<keyword evidence="3" id="KW-0418">Kinase</keyword>